<dbReference type="Gene3D" id="3.40.50.300">
    <property type="entry name" value="P-loop containing nucleotide triphosphate hydrolases"/>
    <property type="match status" value="2"/>
</dbReference>
<dbReference type="InterPro" id="IPR005034">
    <property type="entry name" value="Dicer_dimerisation"/>
</dbReference>
<reference evidence="16 17" key="1">
    <citation type="submission" date="2015-05" db="EMBL/GenBank/DDBJ databases">
        <title>Distinctive expansion of gene families associated with plant cell wall degradation and secondary metabolism in the genomes of grapevine trunk pathogens.</title>
        <authorList>
            <person name="Lawrence D.P."/>
            <person name="Travadon R."/>
            <person name="Rolshausen P.E."/>
            <person name="Baumgartner K."/>
        </authorList>
    </citation>
    <scope>NUCLEOTIDE SEQUENCE [LARGE SCALE GENOMIC DNA]</scope>
    <source>
        <strain evidence="16">UCRPC4</strain>
    </source>
</reference>
<dbReference type="GO" id="GO:0005524">
    <property type="term" value="F:ATP binding"/>
    <property type="evidence" value="ECO:0007669"/>
    <property type="project" value="UniProtKB-KW"/>
</dbReference>
<dbReference type="GO" id="GO:0003723">
    <property type="term" value="F:RNA binding"/>
    <property type="evidence" value="ECO:0007669"/>
    <property type="project" value="UniProtKB-UniRule"/>
</dbReference>
<dbReference type="GO" id="GO:0030422">
    <property type="term" value="P:siRNA processing"/>
    <property type="evidence" value="ECO:0007669"/>
    <property type="project" value="TreeGrafter"/>
</dbReference>
<dbReference type="PROSITE" id="PS50142">
    <property type="entry name" value="RNASE_3_2"/>
    <property type="match status" value="2"/>
</dbReference>
<dbReference type="GO" id="GO:0050688">
    <property type="term" value="P:regulation of defense response to virus"/>
    <property type="evidence" value="ECO:0007669"/>
    <property type="project" value="UniProtKB-KW"/>
</dbReference>
<keyword evidence="8" id="KW-0051">Antiviral defense</keyword>
<dbReference type="InterPro" id="IPR011545">
    <property type="entry name" value="DEAD/DEAH_box_helicase_dom"/>
</dbReference>
<feature type="domain" description="Helicase ATP-binding" evidence="13">
    <location>
        <begin position="6"/>
        <end position="167"/>
    </location>
</feature>
<keyword evidence="5" id="KW-0347">Helicase</keyword>
<keyword evidence="2" id="KW-0677">Repeat</keyword>
<gene>
    <name evidence="16" type="ORF">UCRPC4_g03662</name>
</gene>
<evidence type="ECO:0000256" key="9">
    <source>
        <dbReference type="ARBA" id="ARBA00025403"/>
    </source>
</evidence>
<sequence>MFTERSGKTQVAIMRIAAELERCEPDKLVWMLCPTVHLAQQQCMVVQNQLPAYQCRTLSSLDDVDHWSNATVWFKALENFHVVVSTPAVLYDAMTHGFVAIQKIALLVFDEAHHCQKKHATNKIMQEFYHPQLSKGGPVPHILGLTASPADSAVKMEVVERNLNSVCRTPKAQVEDLRQYVHRPILEKLSYDVDMLQSPDMLLALEKIIREYSIERDPFIAFRLDRDPNHAATLQKMLQTRETRCLSSIKQLRAAAEDVYSQLGRWAGDHYLHTSIKRLVKAAKRVGNLLSDTRNQELIHLNNQLSPLLSISEAPLCSEHLSSKARALANFLVQEYCPEINGIIFVQRRSTAFVLAALLSAYRPVAKKYKLSPIVGSATHTSKSHDLVDIADTKLQHEALHHFRVGTKDLLVSTSVLEEGIDVSATNLIIRFDPPPNLRSYVQSRGRARKVASKFVMMLPVDVSASGVSKWDSMEENMKALYSRDLREIEKIVGADEVEEEGDRVFVVESTGARLNLDEAPRHLYHFCASLPRDRYADNVPHFIYESDNADAERIVAKVILPAAIDSSLRVTGSEQSWLTQKQAKKDCSFQAYIKLYKAGLINDNLLPIRALDEEDIVEIDSRESFATVQQRLDIWSEAAKLWGHSDIHRIDITICLGSETLELLTMFLPFFLDSTIHIQLYWNDLQPLKATVIPQPRDNAISYANDVSILVRLTHYLFNSLFSLHLPSPPTANSTEAPIVQHPYMISMSDHLAEYTNTRTVADIETVPDFTSSEVGSLHPDLLVRGLLRRIDRPFHARPYAFHSVLDQQLGNRFDERMKLPDIIKGDGQDDPGDISVTHLVVKSLPKRLDYLHDYDSKDAHTGVEILPETVFSYDPFPLPYANTMLFFPSICHRIELRLVAQRLQQTLLRKIEISDVGLIEAAISTPSAGEEVNYERLEYLGDTLLKVHTSFQMFAENPQWHEGRLSIAKTLIINNAHLSKAAIALGLDRYIHTDRFLQAKWKPAINTDLLRKDPTKTREISTKTLADVVEAIIGAAYMDGSDEQSREQKTLSSLNILLPQLTWNPLSDLVSGLKHGDHDPNSFPALIPLQNLLSYHFKYPTLLISALTHPSVLAITTRTSSFQQLEFLGDALLDLIIVETMIHHRPNNPLPQSQLTLIRHALANIHILSYFCLSSSYTTQTHNPVYDPVTKQTTLTPHLTHHYLWQFMRHNGSPDLITAQTHCQSRYTTLSPQIHQYIHHGATYPWIPLLQLKAEKFYSDIIESILGAIFIDSRGNLSACRAWLRTLGLLPYLERILDEEIDCVHPKMKLGILAGGRKVRYRFGDENASSSSSSSSSSPSTSSLSSSSSSSTPSQSHSSIQCTILIDNVEYWKISDAESKMEAQARAAEGAIEKLRKGGGGGGAAGEKGNEHMEIGGDEMVSD</sequence>
<evidence type="ECO:0000256" key="6">
    <source>
        <dbReference type="ARBA" id="ARBA00022840"/>
    </source>
</evidence>
<organism evidence="16 17">
    <name type="scientific">Phaeomoniella chlamydospora</name>
    <name type="common">Phaeoacremonium chlamydosporum</name>
    <dbReference type="NCBI Taxonomy" id="158046"/>
    <lineage>
        <taxon>Eukaryota</taxon>
        <taxon>Fungi</taxon>
        <taxon>Dikarya</taxon>
        <taxon>Ascomycota</taxon>
        <taxon>Pezizomycotina</taxon>
        <taxon>Eurotiomycetes</taxon>
        <taxon>Chaetothyriomycetidae</taxon>
        <taxon>Phaeomoniellales</taxon>
        <taxon>Phaeomoniellaceae</taxon>
        <taxon>Phaeomoniella</taxon>
    </lineage>
</organism>
<keyword evidence="7 10" id="KW-0694">RNA-binding</keyword>
<dbReference type="GO" id="GO:0004386">
    <property type="term" value="F:helicase activity"/>
    <property type="evidence" value="ECO:0007669"/>
    <property type="project" value="UniProtKB-KW"/>
</dbReference>
<feature type="region of interest" description="Disordered" evidence="11">
    <location>
        <begin position="1327"/>
        <end position="1358"/>
    </location>
</feature>
<comment type="function">
    <text evidence="9">Dicer-like endonuclease involved in cleaving double-stranded RNA in the RNA interference (RNAi) pathway. Produces 21 to 25 bp dsRNAs (siRNAs) which target the selective destruction of homologous RNAs leading to sequence-specific suppression of gene expression, called post-transcriptional gene silencing (PTGS). Part of a broad host defense response against viral infection and transposons.</text>
</comment>
<dbReference type="PROSITE" id="PS51194">
    <property type="entry name" value="HELICASE_CTER"/>
    <property type="match status" value="1"/>
</dbReference>
<dbReference type="OrthoDB" id="416741at2759"/>
<evidence type="ECO:0000259" key="12">
    <source>
        <dbReference type="PROSITE" id="PS50142"/>
    </source>
</evidence>
<keyword evidence="3" id="KW-0547">Nucleotide-binding</keyword>
<feature type="compositionally biased region" description="Low complexity" evidence="11">
    <location>
        <begin position="1331"/>
        <end position="1358"/>
    </location>
</feature>
<comment type="similarity">
    <text evidence="10">Belongs to the helicase family. Dicer subfamily.</text>
</comment>
<dbReference type="Gene3D" id="1.10.1520.10">
    <property type="entry name" value="Ribonuclease III domain"/>
    <property type="match status" value="2"/>
</dbReference>
<name>A0A0G2EG49_PHACM</name>
<keyword evidence="4" id="KW-0378">Hydrolase</keyword>
<comment type="caution">
    <text evidence="16">The sequence shown here is derived from an EMBL/GenBank/DDBJ whole genome shotgun (WGS) entry which is preliminary data.</text>
</comment>
<dbReference type="Pfam" id="PF00271">
    <property type="entry name" value="Helicase_C"/>
    <property type="match status" value="1"/>
</dbReference>
<dbReference type="SUPFAM" id="SSF69065">
    <property type="entry name" value="RNase III domain-like"/>
    <property type="match status" value="2"/>
</dbReference>
<evidence type="ECO:0000256" key="11">
    <source>
        <dbReference type="SAM" id="MobiDB-lite"/>
    </source>
</evidence>
<reference evidence="16 17" key="2">
    <citation type="submission" date="2015-05" db="EMBL/GenBank/DDBJ databases">
        <authorList>
            <person name="Morales-Cruz A."/>
            <person name="Amrine K.C."/>
            <person name="Cantu D."/>
        </authorList>
    </citation>
    <scope>NUCLEOTIDE SEQUENCE [LARGE SCALE GENOMIC DNA]</scope>
    <source>
        <strain evidence="16">UCRPC4</strain>
    </source>
</reference>
<keyword evidence="6" id="KW-0067">ATP-binding</keyword>
<proteinExistence type="inferred from homology"/>
<evidence type="ECO:0000256" key="1">
    <source>
        <dbReference type="ARBA" id="ARBA00022721"/>
    </source>
</evidence>
<dbReference type="CDD" id="cd00593">
    <property type="entry name" value="RIBOc"/>
    <property type="match status" value="2"/>
</dbReference>
<dbReference type="PANTHER" id="PTHR14950:SF37">
    <property type="entry name" value="ENDORIBONUCLEASE DICER"/>
    <property type="match status" value="1"/>
</dbReference>
<evidence type="ECO:0000256" key="4">
    <source>
        <dbReference type="ARBA" id="ARBA00022801"/>
    </source>
</evidence>
<dbReference type="InterPro" id="IPR036389">
    <property type="entry name" value="RNase_III_sf"/>
</dbReference>
<dbReference type="Pfam" id="PF03368">
    <property type="entry name" value="Dicer_dimer"/>
    <property type="match status" value="1"/>
</dbReference>
<evidence type="ECO:0000256" key="7">
    <source>
        <dbReference type="ARBA" id="ARBA00022884"/>
    </source>
</evidence>
<dbReference type="Pfam" id="PF00270">
    <property type="entry name" value="DEAD"/>
    <property type="match status" value="1"/>
</dbReference>
<evidence type="ECO:0000256" key="8">
    <source>
        <dbReference type="ARBA" id="ARBA00023118"/>
    </source>
</evidence>
<dbReference type="PROSITE" id="PS51327">
    <property type="entry name" value="DICER_DSRBF"/>
    <property type="match status" value="1"/>
</dbReference>
<feature type="domain" description="Helicase C-terminal" evidence="14">
    <location>
        <begin position="332"/>
        <end position="506"/>
    </location>
</feature>
<keyword evidence="1" id="KW-0930">Antiviral protein</keyword>
<dbReference type="SUPFAM" id="SSF52540">
    <property type="entry name" value="P-loop containing nucleoside triphosphate hydrolases"/>
    <property type="match status" value="1"/>
</dbReference>
<evidence type="ECO:0000313" key="17">
    <source>
        <dbReference type="Proteomes" id="UP000053317"/>
    </source>
</evidence>
<feature type="region of interest" description="Disordered" evidence="11">
    <location>
        <begin position="1397"/>
        <end position="1425"/>
    </location>
</feature>
<dbReference type="PROSITE" id="PS00517">
    <property type="entry name" value="RNASE_3_1"/>
    <property type="match status" value="1"/>
</dbReference>
<dbReference type="GO" id="GO:0005634">
    <property type="term" value="C:nucleus"/>
    <property type="evidence" value="ECO:0007669"/>
    <property type="project" value="TreeGrafter"/>
</dbReference>
<feature type="domain" description="Dicer dsRNA-binding fold" evidence="15">
    <location>
        <begin position="520"/>
        <end position="616"/>
    </location>
</feature>
<evidence type="ECO:0000256" key="3">
    <source>
        <dbReference type="ARBA" id="ARBA00022741"/>
    </source>
</evidence>
<evidence type="ECO:0000313" key="16">
    <source>
        <dbReference type="EMBL" id="KKY21399.1"/>
    </source>
</evidence>
<evidence type="ECO:0000256" key="2">
    <source>
        <dbReference type="ARBA" id="ARBA00022737"/>
    </source>
</evidence>
<dbReference type="PROSITE" id="PS51192">
    <property type="entry name" value="HELICASE_ATP_BIND_1"/>
    <property type="match status" value="1"/>
</dbReference>
<dbReference type="GO" id="GO:0005737">
    <property type="term" value="C:cytoplasm"/>
    <property type="evidence" value="ECO:0007669"/>
    <property type="project" value="TreeGrafter"/>
</dbReference>
<dbReference type="SMART" id="SM00535">
    <property type="entry name" value="RIBOc"/>
    <property type="match status" value="2"/>
</dbReference>
<dbReference type="GO" id="GO:0004525">
    <property type="term" value="F:ribonuclease III activity"/>
    <property type="evidence" value="ECO:0007669"/>
    <property type="project" value="InterPro"/>
</dbReference>
<evidence type="ECO:0000256" key="10">
    <source>
        <dbReference type="PROSITE-ProRule" id="PRU00657"/>
    </source>
</evidence>
<dbReference type="Proteomes" id="UP000053317">
    <property type="component" value="Unassembled WGS sequence"/>
</dbReference>
<dbReference type="InterPro" id="IPR027417">
    <property type="entry name" value="P-loop_NTPase"/>
</dbReference>
<evidence type="ECO:0000259" key="15">
    <source>
        <dbReference type="PROSITE" id="PS51327"/>
    </source>
</evidence>
<dbReference type="SMART" id="SM00490">
    <property type="entry name" value="HELICc"/>
    <property type="match status" value="1"/>
</dbReference>
<dbReference type="Pfam" id="PF00636">
    <property type="entry name" value="Ribonuclease_3"/>
    <property type="match status" value="2"/>
</dbReference>
<dbReference type="InterPro" id="IPR038248">
    <property type="entry name" value="Dicer_dimer_sf"/>
</dbReference>
<feature type="domain" description="RNase III" evidence="12">
    <location>
        <begin position="1088"/>
        <end position="1276"/>
    </location>
</feature>
<dbReference type="PANTHER" id="PTHR14950">
    <property type="entry name" value="DICER-RELATED"/>
    <property type="match status" value="1"/>
</dbReference>
<dbReference type="Gene3D" id="3.30.160.380">
    <property type="entry name" value="Dicer dimerisation domain"/>
    <property type="match status" value="1"/>
</dbReference>
<evidence type="ECO:0000259" key="13">
    <source>
        <dbReference type="PROSITE" id="PS51192"/>
    </source>
</evidence>
<evidence type="ECO:0000259" key="14">
    <source>
        <dbReference type="PROSITE" id="PS51194"/>
    </source>
</evidence>
<dbReference type="InterPro" id="IPR014001">
    <property type="entry name" value="Helicase_ATP-bd"/>
</dbReference>
<dbReference type="InterPro" id="IPR000999">
    <property type="entry name" value="RNase_III_dom"/>
</dbReference>
<accession>A0A0G2EG49</accession>
<protein>
    <submittedName>
        <fullName evidence="16">Putative dicer-like protein 2</fullName>
    </submittedName>
</protein>
<dbReference type="InterPro" id="IPR001650">
    <property type="entry name" value="Helicase_C-like"/>
</dbReference>
<dbReference type="EMBL" id="LCWF01000085">
    <property type="protein sequence ID" value="KKY21399.1"/>
    <property type="molecule type" value="Genomic_DNA"/>
</dbReference>
<evidence type="ECO:0000256" key="5">
    <source>
        <dbReference type="ARBA" id="ARBA00022806"/>
    </source>
</evidence>
<keyword evidence="17" id="KW-1185">Reference proteome</keyword>
<dbReference type="GO" id="GO:0051607">
    <property type="term" value="P:defense response to virus"/>
    <property type="evidence" value="ECO:0007669"/>
    <property type="project" value="UniProtKB-KW"/>
</dbReference>
<feature type="domain" description="RNase III" evidence="12">
    <location>
        <begin position="902"/>
        <end position="1043"/>
    </location>
</feature>